<dbReference type="AlphaFoldDB" id="A0A5B8SRY1"/>
<keyword evidence="2" id="KW-0223">Dioxygenase</keyword>
<evidence type="ECO:0000313" key="2">
    <source>
        <dbReference type="EMBL" id="QEA39912.1"/>
    </source>
</evidence>
<dbReference type="GO" id="GO:0051213">
    <property type="term" value="F:dioxygenase activity"/>
    <property type="evidence" value="ECO:0007669"/>
    <property type="project" value="UniProtKB-KW"/>
</dbReference>
<dbReference type="SUPFAM" id="SSF51197">
    <property type="entry name" value="Clavaminate synthase-like"/>
    <property type="match status" value="1"/>
</dbReference>
<dbReference type="InterPro" id="IPR032854">
    <property type="entry name" value="ALKBH3"/>
</dbReference>
<dbReference type="KEGG" id="paur:FGL86_13090"/>
<protein>
    <submittedName>
        <fullName evidence="2">Alpha-ketoglutarate-dependent dioxygenase AlkB</fullName>
    </submittedName>
</protein>
<keyword evidence="2" id="KW-0560">Oxidoreductase</keyword>
<dbReference type="RefSeq" id="WP_147184960.1">
    <property type="nucleotide sequence ID" value="NZ_CP042382.1"/>
</dbReference>
<proteinExistence type="predicted"/>
<dbReference type="PANTHER" id="PTHR31212:SF4">
    <property type="entry name" value="ALPHA-KETOGLUTARATE-DEPENDENT DIOXYGENASE ALKB HOMOLOG 3"/>
    <property type="match status" value="1"/>
</dbReference>
<sequence>MTSHRDQSWTWETLLERPSLVLARGFVDSEQANSLLDELDRELPWQRPSLRLYGRTHLIPRQQVWMGDEGIRYRYSGQTFTSEPWHPAIAFLARRIKDCLTTRYLPKGLQDSQAIKQMNVNSVLINRYTDGNERMGWHRDDEPELGPDPVIASVSLGAERPLRFRFRDRSRPSFNIWLPHGSLLLMGPGVQHELEHALLLKKSHGLRINLTFRHVFLRQ</sequence>
<keyword evidence="3" id="KW-1185">Reference proteome</keyword>
<evidence type="ECO:0000313" key="3">
    <source>
        <dbReference type="Proteomes" id="UP000321272"/>
    </source>
</evidence>
<organism evidence="2 3">
    <name type="scientific">Pistricoccus aurantiacus</name>
    <dbReference type="NCBI Taxonomy" id="1883414"/>
    <lineage>
        <taxon>Bacteria</taxon>
        <taxon>Pseudomonadati</taxon>
        <taxon>Pseudomonadota</taxon>
        <taxon>Gammaproteobacteria</taxon>
        <taxon>Oceanospirillales</taxon>
        <taxon>Halomonadaceae</taxon>
        <taxon>Pistricoccus</taxon>
    </lineage>
</organism>
<dbReference type="PROSITE" id="PS51471">
    <property type="entry name" value="FE2OG_OXY"/>
    <property type="match status" value="1"/>
</dbReference>
<gene>
    <name evidence="2" type="ORF">FGL86_13090</name>
</gene>
<dbReference type="PANTHER" id="PTHR31212">
    <property type="entry name" value="ALPHA-KETOGLUTARATE-DEPENDENT DIOXYGENASE ALKB HOMOLOG 3"/>
    <property type="match status" value="1"/>
</dbReference>
<dbReference type="Gene3D" id="2.60.120.590">
    <property type="entry name" value="Alpha-ketoglutarate-dependent dioxygenase AlkB-like"/>
    <property type="match status" value="1"/>
</dbReference>
<dbReference type="GO" id="GO:0006307">
    <property type="term" value="P:DNA alkylation repair"/>
    <property type="evidence" value="ECO:0007669"/>
    <property type="project" value="InterPro"/>
</dbReference>
<dbReference type="InterPro" id="IPR005123">
    <property type="entry name" value="Oxoglu/Fe-dep_dioxygenase_dom"/>
</dbReference>
<dbReference type="OrthoDB" id="190276at2"/>
<dbReference type="InterPro" id="IPR027450">
    <property type="entry name" value="AlkB-like"/>
</dbReference>
<dbReference type="InterPro" id="IPR037151">
    <property type="entry name" value="AlkB-like_sf"/>
</dbReference>
<dbReference type="EMBL" id="CP042382">
    <property type="protein sequence ID" value="QEA39912.1"/>
    <property type="molecule type" value="Genomic_DNA"/>
</dbReference>
<evidence type="ECO:0000259" key="1">
    <source>
        <dbReference type="PROSITE" id="PS51471"/>
    </source>
</evidence>
<name>A0A5B8SRY1_9GAMM</name>
<reference evidence="2 3" key="1">
    <citation type="submission" date="2019-06" db="EMBL/GenBank/DDBJ databases">
        <title>Genome analyses of bacteria isolated from kimchi.</title>
        <authorList>
            <person name="Lee S."/>
            <person name="Ahn S."/>
            <person name="Roh S."/>
        </authorList>
    </citation>
    <scope>NUCLEOTIDE SEQUENCE [LARGE SCALE GENOMIC DNA]</scope>
    <source>
        <strain evidence="2 3">CBA4606</strain>
    </source>
</reference>
<dbReference type="Pfam" id="PF13532">
    <property type="entry name" value="2OG-FeII_Oxy_2"/>
    <property type="match status" value="1"/>
</dbReference>
<feature type="domain" description="Fe2OG dioxygenase" evidence="1">
    <location>
        <begin position="119"/>
        <end position="216"/>
    </location>
</feature>
<accession>A0A5B8SRY1</accession>
<dbReference type="Proteomes" id="UP000321272">
    <property type="component" value="Chromosome"/>
</dbReference>